<dbReference type="Pfam" id="PF08242">
    <property type="entry name" value="Methyltransf_12"/>
    <property type="match status" value="1"/>
</dbReference>
<dbReference type="PANTHER" id="PTHR43667">
    <property type="entry name" value="CYCLOPROPANE-FATTY-ACYL-PHOSPHOLIPID SYNTHASE"/>
    <property type="match status" value="1"/>
</dbReference>
<gene>
    <name evidence="9" type="ORF">GCM10010531_01690</name>
</gene>
<dbReference type="InterPro" id="IPR013217">
    <property type="entry name" value="Methyltransf_12"/>
</dbReference>
<evidence type="ECO:0000256" key="1">
    <source>
        <dbReference type="ARBA" id="ARBA00010815"/>
    </source>
</evidence>
<evidence type="ECO:0000256" key="5">
    <source>
        <dbReference type="ARBA" id="ARBA00023098"/>
    </source>
</evidence>
<keyword evidence="6" id="KW-0175">Coiled coil</keyword>
<evidence type="ECO:0000256" key="4">
    <source>
        <dbReference type="ARBA" id="ARBA00022691"/>
    </source>
</evidence>
<protein>
    <recommendedName>
        <fullName evidence="8">Methyltransferase type 12 domain-containing protein</fullName>
    </recommendedName>
</protein>
<name>A0ABP6NQU1_9ACTN</name>
<feature type="compositionally biased region" description="Basic and acidic residues" evidence="7">
    <location>
        <begin position="362"/>
        <end position="374"/>
    </location>
</feature>
<feature type="region of interest" description="Disordered" evidence="7">
    <location>
        <begin position="356"/>
        <end position="379"/>
    </location>
</feature>
<dbReference type="Gene3D" id="3.40.50.150">
    <property type="entry name" value="Vaccinia Virus protein VP39"/>
    <property type="match status" value="1"/>
</dbReference>
<organism evidence="9 10">
    <name type="scientific">Blastococcus jejuensis</name>
    <dbReference type="NCBI Taxonomy" id="351224"/>
    <lineage>
        <taxon>Bacteria</taxon>
        <taxon>Bacillati</taxon>
        <taxon>Actinomycetota</taxon>
        <taxon>Actinomycetes</taxon>
        <taxon>Geodermatophilales</taxon>
        <taxon>Geodermatophilaceae</taxon>
        <taxon>Blastococcus</taxon>
    </lineage>
</organism>
<evidence type="ECO:0000313" key="9">
    <source>
        <dbReference type="EMBL" id="GAA3154316.1"/>
    </source>
</evidence>
<dbReference type="PANTHER" id="PTHR43667:SF1">
    <property type="entry name" value="CYCLOPROPANE-FATTY-ACYL-PHOSPHOLIPID SYNTHASE"/>
    <property type="match status" value="1"/>
</dbReference>
<keyword evidence="10" id="KW-1185">Reference proteome</keyword>
<dbReference type="Proteomes" id="UP001499924">
    <property type="component" value="Unassembled WGS sequence"/>
</dbReference>
<evidence type="ECO:0000256" key="3">
    <source>
        <dbReference type="ARBA" id="ARBA00022679"/>
    </source>
</evidence>
<evidence type="ECO:0000256" key="7">
    <source>
        <dbReference type="SAM" id="MobiDB-lite"/>
    </source>
</evidence>
<feature type="domain" description="Methyltransferase type 12" evidence="8">
    <location>
        <begin position="86"/>
        <end position="184"/>
    </location>
</feature>
<dbReference type="CDD" id="cd02440">
    <property type="entry name" value="AdoMet_MTases"/>
    <property type="match status" value="1"/>
</dbReference>
<feature type="coiled-coil region" evidence="6">
    <location>
        <begin position="557"/>
        <end position="598"/>
    </location>
</feature>
<dbReference type="EMBL" id="BAAAVV010000001">
    <property type="protein sequence ID" value="GAA3154316.1"/>
    <property type="molecule type" value="Genomic_DNA"/>
</dbReference>
<keyword evidence="2" id="KW-0489">Methyltransferase</keyword>
<proteinExistence type="inferred from homology"/>
<dbReference type="InterPro" id="IPR029063">
    <property type="entry name" value="SAM-dependent_MTases_sf"/>
</dbReference>
<sequence>MSETTPLRGLEVPTEHGYRVLSAPDLGYADGAEGRLLEIVEAASDLSSSSQELASAATDWGTTYSLVPTRANVIRALDLPAGAKVLEIGCGCGPITRYLGEQCAVVDSVEPMAARARVARARSRDLDTVEVYVGTLDDVPPVPAYDVVVVIGVLEYVARGALDEAPYLAFLRQCHAVLKDGGTLVVAIENPLGVKYISGAVEDHTNRPFDSLEGYALESPARTFPRRTLDRMLSESGFTAEFLGAFPDYKLPRAVLSDELFRSSGQLAEALPRFPSPDYLVPRLQLADEKLTWRTLVASGVAEHFANSFIALAVKGEGASLWSSERQAVLFNSERQPEFAVRSEVRGSADDLHLARSPLYPDRPRTGDGKDVRHTPAPTEPVVVGRDLLQVLLDEPGRRAELLRRWAALVPDEEWAPVDLVPHNLVLRADDELVAIDQEWQVRGFDRGSLLVRGLFLTAVQLASRTRPERLQPAGTVAELVAALAADIGVEIDDEAFDRFCAQESAFQAVVNTTDTSLKDRRIRSADDLRTVYRHTLAEVRGGDRFDVQWQRASADIDRLYEMARQHEEEREKLVRDLAEHQKAFAEARAEIAGLRGRQPVALARRVARGVLARTGLRSRE</sequence>
<evidence type="ECO:0000259" key="8">
    <source>
        <dbReference type="Pfam" id="PF08242"/>
    </source>
</evidence>
<dbReference type="InterPro" id="IPR050723">
    <property type="entry name" value="CFA/CMAS"/>
</dbReference>
<evidence type="ECO:0000256" key="6">
    <source>
        <dbReference type="SAM" id="Coils"/>
    </source>
</evidence>
<comment type="similarity">
    <text evidence="1">Belongs to the CFA/CMAS family.</text>
</comment>
<accession>A0ABP6NQU1</accession>
<comment type="caution">
    <text evidence="9">The sequence shown here is derived from an EMBL/GenBank/DDBJ whole genome shotgun (WGS) entry which is preliminary data.</text>
</comment>
<evidence type="ECO:0000313" key="10">
    <source>
        <dbReference type="Proteomes" id="UP001499924"/>
    </source>
</evidence>
<dbReference type="SUPFAM" id="SSF53335">
    <property type="entry name" value="S-adenosyl-L-methionine-dependent methyltransferases"/>
    <property type="match status" value="1"/>
</dbReference>
<dbReference type="RefSeq" id="WP_344686588.1">
    <property type="nucleotide sequence ID" value="NZ_BAAAVV010000001.1"/>
</dbReference>
<reference evidence="10" key="1">
    <citation type="journal article" date="2019" name="Int. J. Syst. Evol. Microbiol.">
        <title>The Global Catalogue of Microorganisms (GCM) 10K type strain sequencing project: providing services to taxonomists for standard genome sequencing and annotation.</title>
        <authorList>
            <consortium name="The Broad Institute Genomics Platform"/>
            <consortium name="The Broad Institute Genome Sequencing Center for Infectious Disease"/>
            <person name="Wu L."/>
            <person name="Ma J."/>
        </authorList>
    </citation>
    <scope>NUCLEOTIDE SEQUENCE [LARGE SCALE GENOMIC DNA]</scope>
    <source>
        <strain evidence="10">JCM 15614</strain>
    </source>
</reference>
<keyword evidence="5" id="KW-0443">Lipid metabolism</keyword>
<keyword evidence="4" id="KW-0949">S-adenosyl-L-methionine</keyword>
<evidence type="ECO:0000256" key="2">
    <source>
        <dbReference type="ARBA" id="ARBA00022603"/>
    </source>
</evidence>
<keyword evidence="3" id="KW-0808">Transferase</keyword>